<evidence type="ECO:0000313" key="2">
    <source>
        <dbReference type="Proteomes" id="UP001214094"/>
    </source>
</evidence>
<dbReference type="Proteomes" id="UP001214094">
    <property type="component" value="Plasmid unnamedA"/>
</dbReference>
<protein>
    <submittedName>
        <fullName evidence="1">Uncharacterized protein</fullName>
    </submittedName>
</protein>
<geneLocation type="plasmid" evidence="1 2">
    <name>unnamedA</name>
</geneLocation>
<organism evidence="1 2">
    <name type="scientific">Ensifer adhaerens</name>
    <name type="common">Sinorhizobium morelense</name>
    <dbReference type="NCBI Taxonomy" id="106592"/>
    <lineage>
        <taxon>Bacteria</taxon>
        <taxon>Pseudomonadati</taxon>
        <taxon>Pseudomonadota</taxon>
        <taxon>Alphaproteobacteria</taxon>
        <taxon>Hyphomicrobiales</taxon>
        <taxon>Rhizobiaceae</taxon>
        <taxon>Sinorhizobium/Ensifer group</taxon>
        <taxon>Ensifer</taxon>
    </lineage>
</organism>
<sequence>MRMLDGLKAGETVADRKVRAAGVPVPSFRHAACCDGGAPKGSAP</sequence>
<reference evidence="1 2" key="1">
    <citation type="submission" date="2023-03" db="EMBL/GenBank/DDBJ databases">
        <title>Comparative genome and transcriptome analysis combination mining strategies for increasing vitamin B12 production of Ensifer adhaerens strain.</title>
        <authorList>
            <person name="Yongheng L."/>
        </authorList>
    </citation>
    <scope>NUCLEOTIDE SEQUENCE [LARGE SCALE GENOMIC DNA]</scope>
    <source>
        <strain evidence="1 2">Casida A-T305</strain>
        <plasmid evidence="1 2">unnamedA</plasmid>
    </source>
</reference>
<dbReference type="RefSeq" id="WP_255381203.1">
    <property type="nucleotide sequence ID" value="NZ_CAXURO020000002.1"/>
</dbReference>
<accession>A0ABY8HQ47</accession>
<keyword evidence="2" id="KW-1185">Reference proteome</keyword>
<gene>
    <name evidence="1" type="ORF">P4B07_20735</name>
</gene>
<proteinExistence type="predicted"/>
<keyword evidence="1" id="KW-0614">Plasmid</keyword>
<evidence type="ECO:0000313" key="1">
    <source>
        <dbReference type="EMBL" id="WFP93667.1"/>
    </source>
</evidence>
<dbReference type="EMBL" id="CP121309">
    <property type="protein sequence ID" value="WFP93667.1"/>
    <property type="molecule type" value="Genomic_DNA"/>
</dbReference>
<name>A0ABY8HQ47_ENSAD</name>